<name>A0AAV5VS26_9BILA</name>
<accession>A0AAV5VS26</accession>
<dbReference type="EMBL" id="BTSY01000004">
    <property type="protein sequence ID" value="GMT22492.1"/>
    <property type="molecule type" value="Genomic_DNA"/>
</dbReference>
<protein>
    <submittedName>
        <fullName evidence="1">Uncharacterized protein</fullName>
    </submittedName>
</protein>
<feature type="non-terminal residue" evidence="1">
    <location>
        <position position="87"/>
    </location>
</feature>
<evidence type="ECO:0000313" key="2">
    <source>
        <dbReference type="Proteomes" id="UP001432322"/>
    </source>
</evidence>
<reference evidence="1" key="1">
    <citation type="submission" date="2023-10" db="EMBL/GenBank/DDBJ databases">
        <title>Genome assembly of Pristionchus species.</title>
        <authorList>
            <person name="Yoshida K."/>
            <person name="Sommer R.J."/>
        </authorList>
    </citation>
    <scope>NUCLEOTIDE SEQUENCE</scope>
    <source>
        <strain evidence="1">RS5133</strain>
    </source>
</reference>
<proteinExistence type="predicted"/>
<dbReference type="AlphaFoldDB" id="A0AAV5VS26"/>
<comment type="caution">
    <text evidence="1">The sequence shown here is derived from an EMBL/GenBank/DDBJ whole genome shotgun (WGS) entry which is preliminary data.</text>
</comment>
<gene>
    <name evidence="1" type="ORF">PFISCL1PPCAC_13789</name>
</gene>
<keyword evidence="2" id="KW-1185">Reference proteome</keyword>
<sequence length="87" mass="9700">MQISANATSISLEGITDTLSPENEKYAQALITAQGAYLEAVSIYDHADFYQRRGWKKEHETKDGYMVYSKPTASGNRMFSISVSTNN</sequence>
<evidence type="ECO:0000313" key="1">
    <source>
        <dbReference type="EMBL" id="GMT22492.1"/>
    </source>
</evidence>
<dbReference type="Proteomes" id="UP001432322">
    <property type="component" value="Unassembled WGS sequence"/>
</dbReference>
<organism evidence="1 2">
    <name type="scientific">Pristionchus fissidentatus</name>
    <dbReference type="NCBI Taxonomy" id="1538716"/>
    <lineage>
        <taxon>Eukaryota</taxon>
        <taxon>Metazoa</taxon>
        <taxon>Ecdysozoa</taxon>
        <taxon>Nematoda</taxon>
        <taxon>Chromadorea</taxon>
        <taxon>Rhabditida</taxon>
        <taxon>Rhabditina</taxon>
        <taxon>Diplogasteromorpha</taxon>
        <taxon>Diplogasteroidea</taxon>
        <taxon>Neodiplogasteridae</taxon>
        <taxon>Pristionchus</taxon>
    </lineage>
</organism>